<dbReference type="GO" id="GO:0016020">
    <property type="term" value="C:membrane"/>
    <property type="evidence" value="ECO:0007669"/>
    <property type="project" value="UniProtKB-SubCell"/>
</dbReference>
<proteinExistence type="predicted"/>
<keyword evidence="2 5" id="KW-0812">Transmembrane</keyword>
<dbReference type="HOGENOM" id="CLU_020485_0_0_1"/>
<evidence type="ECO:0000256" key="2">
    <source>
        <dbReference type="ARBA" id="ARBA00022692"/>
    </source>
</evidence>
<dbReference type="InterPro" id="IPR007300">
    <property type="entry name" value="CidB/LrgB"/>
</dbReference>
<dbReference type="RefSeq" id="XP_014169905.1">
    <property type="nucleotide sequence ID" value="XM_014314430.1"/>
</dbReference>
<dbReference type="Pfam" id="PF04172">
    <property type="entry name" value="LrgB"/>
    <property type="match status" value="1"/>
</dbReference>
<reference evidence="7 8" key="1">
    <citation type="journal article" date="2011" name="Proc. Natl. Acad. Sci. U.S.A.">
        <title>Genome and transcriptome analyses of the mountain pine beetle-fungal symbiont Grosmannia clavigera, a lodgepole pine pathogen.</title>
        <authorList>
            <person name="DiGuistini S."/>
            <person name="Wang Y."/>
            <person name="Liao N.Y."/>
            <person name="Taylor G."/>
            <person name="Tanguay P."/>
            <person name="Feau N."/>
            <person name="Henrissat B."/>
            <person name="Chan S.K."/>
            <person name="Hesse-Orce U."/>
            <person name="Alamouti S.M."/>
            <person name="Tsui C.K.M."/>
            <person name="Docking R.T."/>
            <person name="Levasseur A."/>
            <person name="Haridas S."/>
            <person name="Robertson G."/>
            <person name="Birol I."/>
            <person name="Holt R.A."/>
            <person name="Marra M.A."/>
            <person name="Hamelin R.C."/>
            <person name="Hirst M."/>
            <person name="Jones S.J.M."/>
            <person name="Bohlmann J."/>
            <person name="Breuil C."/>
        </authorList>
    </citation>
    <scope>NUCLEOTIDE SEQUENCE [LARGE SCALE GENOMIC DNA]</scope>
    <source>
        <strain evidence="8">kw1407 / UAMH 11150</strain>
    </source>
</reference>
<protein>
    <recommendedName>
        <fullName evidence="9">LrgB-like protein</fullName>
    </recommendedName>
</protein>
<sequence length="520" mass="54837">MVLVAVVLILIERFVTDINGMHMSIGFTVPFTMIMKDPAWTAKEVGLIVSGFNNHSVHCTSDEEVRGTTATNSQQQQFRPLTQADLGFPESEEPAGKLWHCWAGIWRLVAKNPVPVLSLAGIAIIGFPTARATGNDAALDTFFLFSLWTGTLAAQSTVKNTTHLHRHPRWRIVLATLLNAVLWTSLGTIAYTTAKTAAKHVTIVQALNSFHTGTTLADLIYAGSHSDATMGAGDIATSVLDAGIVIWGLKLFECRAQLFSRAGLTALMVGSVFAVISVVGGPLLVHAMGLIPASRALAFAARSVTIALAGPAMTSLGGDSGLNAAMVVINGIVFQVAMGLGACQWTVRMVSHIARRLSLVSRSGSRSCCESREINENSESSSYILPGLTVQTDSAPMPVLARWVSNSDQNVTLEAERAVVAYAVEMKAGLAKGSGGECMVSMRGGEDISDNETASSDSPGTVAVGMMVGVNAAAMGTAYLYEEASRAAPYAALSMTVFGVMVVVFTAIRPLAAWLASQVT</sequence>
<accession>F0XNX5</accession>
<evidence type="ECO:0000256" key="6">
    <source>
        <dbReference type="SAM" id="SignalP"/>
    </source>
</evidence>
<feature type="transmembrane region" description="Helical" evidence="5">
    <location>
        <begin position="262"/>
        <end position="285"/>
    </location>
</feature>
<evidence type="ECO:0000256" key="1">
    <source>
        <dbReference type="ARBA" id="ARBA00004141"/>
    </source>
</evidence>
<evidence type="ECO:0008006" key="9">
    <source>
        <dbReference type="Google" id="ProtNLM"/>
    </source>
</evidence>
<keyword evidence="8" id="KW-1185">Reference proteome</keyword>
<dbReference type="Proteomes" id="UP000007796">
    <property type="component" value="Unassembled WGS sequence"/>
</dbReference>
<evidence type="ECO:0000313" key="8">
    <source>
        <dbReference type="Proteomes" id="UP000007796"/>
    </source>
</evidence>
<evidence type="ECO:0000256" key="4">
    <source>
        <dbReference type="ARBA" id="ARBA00023136"/>
    </source>
</evidence>
<dbReference type="AlphaFoldDB" id="F0XNX5"/>
<feature type="transmembrane region" description="Helical" evidence="5">
    <location>
        <begin position="462"/>
        <end position="481"/>
    </location>
</feature>
<keyword evidence="3 5" id="KW-1133">Transmembrane helix</keyword>
<dbReference type="EMBL" id="GL629801">
    <property type="protein sequence ID" value="EFX00423.1"/>
    <property type="molecule type" value="Genomic_DNA"/>
</dbReference>
<evidence type="ECO:0000256" key="3">
    <source>
        <dbReference type="ARBA" id="ARBA00022989"/>
    </source>
</evidence>
<dbReference type="eggNOG" id="ENOG502RS74">
    <property type="taxonomic scope" value="Eukaryota"/>
</dbReference>
<dbReference type="PANTHER" id="PTHR30249">
    <property type="entry name" value="PUTATIVE SEROTONIN TRANSPORTER"/>
    <property type="match status" value="1"/>
</dbReference>
<feature type="transmembrane region" description="Helical" evidence="5">
    <location>
        <begin position="487"/>
        <end position="508"/>
    </location>
</feature>
<feature type="transmembrane region" description="Helical" evidence="5">
    <location>
        <begin position="324"/>
        <end position="347"/>
    </location>
</feature>
<keyword evidence="6" id="KW-0732">Signal</keyword>
<gene>
    <name evidence="7" type="ORF">CMQ_7425</name>
</gene>
<organism evidence="8">
    <name type="scientific">Grosmannia clavigera (strain kw1407 / UAMH 11150)</name>
    <name type="common">Blue stain fungus</name>
    <name type="synonym">Graphiocladiella clavigera</name>
    <dbReference type="NCBI Taxonomy" id="655863"/>
    <lineage>
        <taxon>Eukaryota</taxon>
        <taxon>Fungi</taxon>
        <taxon>Dikarya</taxon>
        <taxon>Ascomycota</taxon>
        <taxon>Pezizomycotina</taxon>
        <taxon>Sordariomycetes</taxon>
        <taxon>Sordariomycetidae</taxon>
        <taxon>Ophiostomatales</taxon>
        <taxon>Ophiostomataceae</taxon>
        <taxon>Leptographium</taxon>
    </lineage>
</organism>
<dbReference type="InParanoid" id="F0XNX5"/>
<keyword evidence="4 5" id="KW-0472">Membrane</keyword>
<dbReference type="PANTHER" id="PTHR30249:SF0">
    <property type="entry name" value="PLASTIDAL GLYCOLATE_GLYCERATE TRANSLOCATOR 1, CHLOROPLASTIC"/>
    <property type="match status" value="1"/>
</dbReference>
<comment type="subcellular location">
    <subcellularLocation>
        <location evidence="1">Membrane</location>
        <topology evidence="1">Multi-pass membrane protein</topology>
    </subcellularLocation>
</comment>
<evidence type="ECO:0000313" key="7">
    <source>
        <dbReference type="EMBL" id="EFX00423.1"/>
    </source>
</evidence>
<dbReference type="OrthoDB" id="2502820at2759"/>
<evidence type="ECO:0000256" key="5">
    <source>
        <dbReference type="SAM" id="Phobius"/>
    </source>
</evidence>
<name>F0XNX5_GROCL</name>
<dbReference type="GeneID" id="25980968"/>
<feature type="signal peptide" evidence="6">
    <location>
        <begin position="1"/>
        <end position="20"/>
    </location>
</feature>
<feature type="chain" id="PRO_5003262321" description="LrgB-like protein" evidence="6">
    <location>
        <begin position="21"/>
        <end position="520"/>
    </location>
</feature>